<dbReference type="EMBL" id="QZEY01000007">
    <property type="protein sequence ID" value="RJL31323.1"/>
    <property type="molecule type" value="Genomic_DNA"/>
</dbReference>
<dbReference type="InterPro" id="IPR013901">
    <property type="entry name" value="Anthrone_oxy"/>
</dbReference>
<dbReference type="OrthoDB" id="428263at2"/>
<dbReference type="RefSeq" id="WP_119928008.1">
    <property type="nucleotide sequence ID" value="NZ_QZEY01000007.1"/>
</dbReference>
<sequence length="161" mass="16492">MNALLFTLTLISALGSALVAGAFYAFSSFVMRGLTALPPERGLAAMQSINVTAVTPGFMAGFMGTTLLTAATAVTALVTGLEHGMAWLLAGCALYLVGVFVETAVVHVPRNNALAALDPSDPASAGAWARYASVWTAWNHVRTVAALAATACLVLALVAQP</sequence>
<reference evidence="2 3" key="1">
    <citation type="submission" date="2018-09" db="EMBL/GenBank/DDBJ databases">
        <title>YIM 75507 draft genome.</title>
        <authorList>
            <person name="Tang S."/>
            <person name="Feng Y."/>
        </authorList>
    </citation>
    <scope>NUCLEOTIDE SEQUENCE [LARGE SCALE GENOMIC DNA]</scope>
    <source>
        <strain evidence="2 3">YIM 75507</strain>
    </source>
</reference>
<organism evidence="2 3">
    <name type="scientific">Bailinhaonella thermotolerans</name>
    <dbReference type="NCBI Taxonomy" id="1070861"/>
    <lineage>
        <taxon>Bacteria</taxon>
        <taxon>Bacillati</taxon>
        <taxon>Actinomycetota</taxon>
        <taxon>Actinomycetes</taxon>
        <taxon>Streptosporangiales</taxon>
        <taxon>Streptosporangiaceae</taxon>
        <taxon>Bailinhaonella</taxon>
    </lineage>
</organism>
<keyword evidence="1" id="KW-0812">Transmembrane</keyword>
<keyword evidence="3" id="KW-1185">Reference proteome</keyword>
<evidence type="ECO:0000313" key="2">
    <source>
        <dbReference type="EMBL" id="RJL31323.1"/>
    </source>
</evidence>
<dbReference type="AlphaFoldDB" id="A0A3A4AZR2"/>
<name>A0A3A4AZR2_9ACTN</name>
<dbReference type="Pfam" id="PF08592">
    <property type="entry name" value="Anthrone_oxy"/>
    <property type="match status" value="1"/>
</dbReference>
<keyword evidence="1" id="KW-0472">Membrane</keyword>
<gene>
    <name evidence="2" type="ORF">D5H75_19945</name>
</gene>
<feature type="transmembrane region" description="Helical" evidence="1">
    <location>
        <begin position="140"/>
        <end position="159"/>
    </location>
</feature>
<dbReference type="Proteomes" id="UP000265768">
    <property type="component" value="Unassembled WGS sequence"/>
</dbReference>
<evidence type="ECO:0000256" key="1">
    <source>
        <dbReference type="SAM" id="Phobius"/>
    </source>
</evidence>
<comment type="caution">
    <text evidence="2">The sequence shown here is derived from an EMBL/GenBank/DDBJ whole genome shotgun (WGS) entry which is preliminary data.</text>
</comment>
<feature type="transmembrane region" description="Helical" evidence="1">
    <location>
        <begin position="86"/>
        <end position="108"/>
    </location>
</feature>
<proteinExistence type="predicted"/>
<accession>A0A3A4AZR2</accession>
<evidence type="ECO:0000313" key="3">
    <source>
        <dbReference type="Proteomes" id="UP000265768"/>
    </source>
</evidence>
<feature type="transmembrane region" description="Helical" evidence="1">
    <location>
        <begin position="58"/>
        <end position="79"/>
    </location>
</feature>
<keyword evidence="1" id="KW-1133">Transmembrane helix</keyword>
<protein>
    <submittedName>
        <fullName evidence="2">DUF1772 domain-containing protein</fullName>
    </submittedName>
</protein>